<organism evidence="4 5">
    <name type="scientific">Extremus antarcticus</name>
    <dbReference type="NCBI Taxonomy" id="702011"/>
    <lineage>
        <taxon>Eukaryota</taxon>
        <taxon>Fungi</taxon>
        <taxon>Dikarya</taxon>
        <taxon>Ascomycota</taxon>
        <taxon>Pezizomycotina</taxon>
        <taxon>Dothideomycetes</taxon>
        <taxon>Dothideomycetidae</taxon>
        <taxon>Mycosphaerellales</taxon>
        <taxon>Extremaceae</taxon>
        <taxon>Extremus</taxon>
    </lineage>
</organism>
<dbReference type="SUPFAM" id="SSF63411">
    <property type="entry name" value="LuxS/MPP-like metallohydrolase"/>
    <property type="match status" value="4"/>
</dbReference>
<dbReference type="PANTHER" id="PTHR43016:SF16">
    <property type="entry name" value="METALLOPROTEASE, PUTATIVE (AFU_ORTHOLOGUE AFUA_4G07610)-RELATED"/>
    <property type="match status" value="1"/>
</dbReference>
<proteinExistence type="predicted"/>
<evidence type="ECO:0000313" key="5">
    <source>
        <dbReference type="Proteomes" id="UP001271007"/>
    </source>
</evidence>
<evidence type="ECO:0000259" key="3">
    <source>
        <dbReference type="Pfam" id="PF05193"/>
    </source>
</evidence>
<gene>
    <name evidence="4" type="ORF">LTR09_010174</name>
</gene>
<evidence type="ECO:0000259" key="2">
    <source>
        <dbReference type="Pfam" id="PF00675"/>
    </source>
</evidence>
<feature type="region of interest" description="Disordered" evidence="1">
    <location>
        <begin position="1009"/>
        <end position="1046"/>
    </location>
</feature>
<evidence type="ECO:0000313" key="4">
    <source>
        <dbReference type="EMBL" id="KAK3048510.1"/>
    </source>
</evidence>
<feature type="compositionally biased region" description="Acidic residues" evidence="1">
    <location>
        <begin position="1019"/>
        <end position="1046"/>
    </location>
</feature>
<accession>A0AAJ0G8W6</accession>
<dbReference type="FunFam" id="3.30.830.10:FF:000036">
    <property type="entry name" value="Putative zinc metalloprotease"/>
    <property type="match status" value="1"/>
</dbReference>
<dbReference type="PANTHER" id="PTHR43016">
    <property type="entry name" value="PRESEQUENCE PROTEASE"/>
    <property type="match status" value="1"/>
</dbReference>
<dbReference type="InterPro" id="IPR011765">
    <property type="entry name" value="Pept_M16_N"/>
</dbReference>
<feature type="domain" description="Peptidase M16 C-terminal" evidence="3">
    <location>
        <begin position="793"/>
        <end position="896"/>
    </location>
</feature>
<dbReference type="Pfam" id="PF00675">
    <property type="entry name" value="Peptidase_M16"/>
    <property type="match status" value="1"/>
</dbReference>
<keyword evidence="5" id="KW-1185">Reference proteome</keyword>
<feature type="domain" description="Peptidase M16 N-terminal" evidence="2">
    <location>
        <begin position="58"/>
        <end position="134"/>
    </location>
</feature>
<dbReference type="InterPro" id="IPR011249">
    <property type="entry name" value="Metalloenz_LuxS/M16"/>
</dbReference>
<dbReference type="EMBL" id="JAWDJX010000048">
    <property type="protein sequence ID" value="KAK3048510.1"/>
    <property type="molecule type" value="Genomic_DNA"/>
</dbReference>
<feature type="domain" description="Peptidase M16 C-terminal" evidence="3">
    <location>
        <begin position="198"/>
        <end position="376"/>
    </location>
</feature>
<protein>
    <recommendedName>
        <fullName evidence="6">Zinc metalloprotease</fullName>
    </recommendedName>
</protein>
<evidence type="ECO:0000256" key="1">
    <source>
        <dbReference type="SAM" id="MobiDB-lite"/>
    </source>
</evidence>
<dbReference type="FunFam" id="3.30.830.10:FF:000031">
    <property type="entry name" value="Putative zinc metalloprotease"/>
    <property type="match status" value="1"/>
</dbReference>
<dbReference type="Pfam" id="PF05193">
    <property type="entry name" value="Peptidase_M16_C"/>
    <property type="match status" value="2"/>
</dbReference>
<dbReference type="Gene3D" id="3.30.830.10">
    <property type="entry name" value="Metalloenzyme, LuxS/M16 peptidase-like"/>
    <property type="match status" value="4"/>
</dbReference>
<dbReference type="GO" id="GO:0046872">
    <property type="term" value="F:metal ion binding"/>
    <property type="evidence" value="ECO:0007669"/>
    <property type="project" value="InterPro"/>
</dbReference>
<dbReference type="AlphaFoldDB" id="A0AAJ0G8W6"/>
<reference evidence="4" key="1">
    <citation type="submission" date="2023-04" db="EMBL/GenBank/DDBJ databases">
        <title>Black Yeasts Isolated from many extreme environments.</title>
        <authorList>
            <person name="Coleine C."/>
            <person name="Stajich J.E."/>
            <person name="Selbmann L."/>
        </authorList>
    </citation>
    <scope>NUCLEOTIDE SEQUENCE</scope>
    <source>
        <strain evidence="4">CCFEE 5312</strain>
    </source>
</reference>
<comment type="caution">
    <text evidence="4">The sequence shown here is derived from an EMBL/GenBank/DDBJ whole genome shotgun (WGS) entry which is preliminary data.</text>
</comment>
<dbReference type="Proteomes" id="UP001271007">
    <property type="component" value="Unassembled WGS sequence"/>
</dbReference>
<sequence length="1046" mass="117509">MPSAALKPHFRTNQDIQLDYAPVTIRQYESTRTGMRVVVVDQAGPKVEGYFALATEIHDDSGAPHTLEHLCFMGSRTYQYKGLLDKLSTRAYSTTNAWTAVDHTAYTLATAGWDGFAQILPVYLEHLILPTLTDAGYYTEVFHIDGKGQDAGVVYSEMQGVQNDSAELMTLGAQRLMYPEGIGYRYETGGMMEQLRILTPDRIRAFHKEMYRPKNLCLVLTGEVNHDELLQILDDFEDTIVDDVPTIDAPSKRPWVDSKQTPPLSKTIVERIKFPEEDESMGEVMVGYFGPDCNDQLANLALAIALNYLCGSSISVLENTLVEKEQLCSGFYYQTETRPDVVIWFSLSSVATTKLADVEQRLMELLKETTSKALDMSYISDCIKRYRRQIKMGSENAGSFFSTPVIEDFLYGHRDGRDLKALETIKDLDTLETWNDQQWRDFMSKWLADAKHVSVLGEPSKDLSEKITREEKARVEAQKERLGEEGLQQLAEKLADAQAKNDKPIPDSLLEKFPVPSPTSVHFISTTTARAGRARHMGELSNDIQAIVDKDDHKSPHFIHFEHIPSNFVRIKVNLCTGSVPLELKPMLSLYMNNFFSTPVTLDGKRIEFENLVLRLEKETVGFGMNRTHANAEVLSIEFETEPEYYQSVIGWTRTLLFDAIHDQERLSTSLTKMLADIPDEKRSGSSMVYGVNRMLLYERESSVRAQNPLSKALYLRRLKKLLDSKPDEVIAQFSQLCKTLHRPENFRIYIAADLKKLEKPVSSWDAVTSGFDTSKPLEPLDKQRALLSKIGKSPGSTTYIVPMSTVDSSFAIISAKGPDSYDHPDLAALMVAATYMDAVEGPLWVAVRGTGLAYGTNFQRGTDTGLLSFSISRSPDVYKAYTAAKEQVEGYATGKIEFNKFALEGAVSEIVLGMANEQPSYSSAASYSFANQVIRGIAKDWSHQMLAKVQAVTPEQIKEVMKKYMVPVFKPESSNLIITCAQIMKDVLQERFAEAGYKPEVKALNDFQDDYGMKLPDGEDVDQDDDEADDDEDDEDEDDEDDDDG</sequence>
<evidence type="ECO:0008006" key="6">
    <source>
        <dbReference type="Google" id="ProtNLM"/>
    </source>
</evidence>
<name>A0AAJ0G8W6_9PEZI</name>
<dbReference type="FunFam" id="3.30.830.10:FF:000015">
    <property type="entry name" value="Putative zinc metalloprotease"/>
    <property type="match status" value="1"/>
</dbReference>
<dbReference type="InterPro" id="IPR007863">
    <property type="entry name" value="Peptidase_M16_C"/>
</dbReference>